<dbReference type="Pfam" id="PF17168">
    <property type="entry name" value="DUF5127"/>
    <property type="match status" value="1"/>
</dbReference>
<dbReference type="SUPFAM" id="SSF48208">
    <property type="entry name" value="Six-hairpin glycosidases"/>
    <property type="match status" value="1"/>
</dbReference>
<feature type="compositionally biased region" description="Polar residues" evidence="1">
    <location>
        <begin position="674"/>
        <end position="710"/>
    </location>
</feature>
<dbReference type="EMBL" id="HE797092">
    <property type="protein sequence ID" value="CCM02781.1"/>
    <property type="molecule type" value="Genomic_DNA"/>
</dbReference>
<dbReference type="InterPro" id="IPR032514">
    <property type="entry name" value="GtaA_central"/>
</dbReference>
<dbReference type="InterPro" id="IPR052743">
    <property type="entry name" value="Glutaminase_GtaA"/>
</dbReference>
<dbReference type="PANTHER" id="PTHR31987:SF1">
    <property type="entry name" value="GLUTAMINASE A"/>
    <property type="match status" value="1"/>
</dbReference>
<dbReference type="OrthoDB" id="2773987at2759"/>
<dbReference type="GeneID" id="24097692"/>
<dbReference type="AlphaFoldDB" id="J4IAE7"/>
<dbReference type="HOGENOM" id="CLU_008020_0_0_1"/>
<evidence type="ECO:0000313" key="5">
    <source>
        <dbReference type="EMBL" id="CCM02781.1"/>
    </source>
</evidence>
<sequence>MSQFPQFWPTDYNLGWTGYIRVDGTNYKWLGGAANCVQANLTSFTITPTQTIYNVQAGPMDVTVVFLSPIEGPGVTFQASDDNTVRGGFQTQGSLNSQQEDTDYRAISDNWPTFAMAVDLGNIQTISSPLVWTVGYVRDPSIKYTTAAGITQLRYLFFRTKYSATVDLIVDFLSDYSDALARSESFDSQLIQNASSISTEYSQVVALSTRQVFGAIDITVSNGTDGSLNASDVMIFMRNMGINQRVNPVEILYASFPAFLYINASFGKPLLAPLLEYQGSPKTALPYAMSDLGTSYPIASGEQASDTESSQGVEQCGNMLIMTLAHARFTGDGSLVSQHYDLLRSWATYLVENSETPTNQVDADSQSAANMTNLAIKGIIGIQAMAEMSEAIGNASDFRLFSSAAATYINAWQSLAVSSRSGSQHIKFTYQDTSSWTLAYNLYADRLLETNLINQSLYSLQTQYYQTMLESIPENSSLEYDSNANGEANDAWLSFTAATATDATTRNSFLSLVWNHASSNLTAEVFPTTYGAGTGNATQGFASPAQGAIFAPLTLDLSSQTITFPPPSSIEDSNEGGSKNSIGAIVGGVVGGVVGFIAVVLAGFFVWRRSQQSRRLLEKDACLESSHARPFQYEAPLGVSGEDLPEHVQLFAPLTSQKLRGHLQVQALALPISSGQTVPSTSQEPPSISTQETHSPSAINSSREATSPASDMSGLRAEMENLRRAVEQIAAPPEYVG</sequence>
<name>J4IAE7_9APHY</name>
<keyword evidence="2" id="KW-0472">Membrane</keyword>
<evidence type="ECO:0008006" key="7">
    <source>
        <dbReference type="Google" id="ProtNLM"/>
    </source>
</evidence>
<feature type="domain" description="Glutaminase A central" evidence="3">
    <location>
        <begin position="198"/>
        <end position="552"/>
    </location>
</feature>
<feature type="transmembrane region" description="Helical" evidence="2">
    <location>
        <begin position="582"/>
        <end position="607"/>
    </location>
</feature>
<evidence type="ECO:0000256" key="1">
    <source>
        <dbReference type="SAM" id="MobiDB-lite"/>
    </source>
</evidence>
<protein>
    <recommendedName>
        <fullName evidence="7">DUF1793 domain-containing protein</fullName>
    </recommendedName>
</protein>
<evidence type="ECO:0000256" key="2">
    <source>
        <dbReference type="SAM" id="Phobius"/>
    </source>
</evidence>
<dbReference type="Pfam" id="PF16335">
    <property type="entry name" value="GtaA_6_Hairpin"/>
    <property type="match status" value="1"/>
</dbReference>
<dbReference type="GO" id="GO:0005975">
    <property type="term" value="P:carbohydrate metabolic process"/>
    <property type="evidence" value="ECO:0007669"/>
    <property type="project" value="InterPro"/>
</dbReference>
<reference evidence="5 6" key="1">
    <citation type="journal article" date="2012" name="Appl. Environ. Microbiol.">
        <title>Short-read sequencing for genomic analysis of the brown rot fungus Fibroporia radiculosa.</title>
        <authorList>
            <person name="Tang J.D."/>
            <person name="Perkins A.D."/>
            <person name="Sonstegard T.S."/>
            <person name="Schroeder S.G."/>
            <person name="Burgess S.C."/>
            <person name="Diehl S.V."/>
        </authorList>
    </citation>
    <scope>NUCLEOTIDE SEQUENCE [LARGE SCALE GENOMIC DNA]</scope>
    <source>
        <strain evidence="5 6">TFFH 294</strain>
    </source>
</reference>
<evidence type="ECO:0000259" key="3">
    <source>
        <dbReference type="Pfam" id="PF16335"/>
    </source>
</evidence>
<keyword evidence="2" id="KW-0812">Transmembrane</keyword>
<organism evidence="5 6">
    <name type="scientific">Fibroporia radiculosa</name>
    <dbReference type="NCBI Taxonomy" id="599839"/>
    <lineage>
        <taxon>Eukaryota</taxon>
        <taxon>Fungi</taxon>
        <taxon>Dikarya</taxon>
        <taxon>Basidiomycota</taxon>
        <taxon>Agaricomycotina</taxon>
        <taxon>Agaricomycetes</taxon>
        <taxon>Polyporales</taxon>
        <taxon>Fibroporiaceae</taxon>
        <taxon>Fibroporia</taxon>
    </lineage>
</organism>
<accession>J4IAE7</accession>
<feature type="domain" description="Glutaminase A N-terminal" evidence="4">
    <location>
        <begin position="73"/>
        <end position="192"/>
    </location>
</feature>
<keyword evidence="6" id="KW-1185">Reference proteome</keyword>
<dbReference type="InParanoid" id="J4IAE7"/>
<dbReference type="Proteomes" id="UP000006352">
    <property type="component" value="Unassembled WGS sequence"/>
</dbReference>
<feature type="region of interest" description="Disordered" evidence="1">
    <location>
        <begin position="674"/>
        <end position="718"/>
    </location>
</feature>
<dbReference type="RefSeq" id="XP_012182064.1">
    <property type="nucleotide sequence ID" value="XM_012326674.1"/>
</dbReference>
<evidence type="ECO:0000313" key="6">
    <source>
        <dbReference type="Proteomes" id="UP000006352"/>
    </source>
</evidence>
<evidence type="ECO:0000259" key="4">
    <source>
        <dbReference type="Pfam" id="PF17168"/>
    </source>
</evidence>
<keyword evidence="2" id="KW-1133">Transmembrane helix</keyword>
<gene>
    <name evidence="5" type="ORF">FIBRA_04889</name>
</gene>
<dbReference type="InterPro" id="IPR008928">
    <property type="entry name" value="6-hairpin_glycosidase_sf"/>
</dbReference>
<dbReference type="PANTHER" id="PTHR31987">
    <property type="entry name" value="GLUTAMINASE A-RELATED"/>
    <property type="match status" value="1"/>
</dbReference>
<dbReference type="STRING" id="599839.J4IAE7"/>
<dbReference type="InterPro" id="IPR033433">
    <property type="entry name" value="GtaA_N"/>
</dbReference>
<proteinExistence type="predicted"/>